<organism evidence="2 3">
    <name type="scientific">Pseudocercospora fuligena</name>
    <dbReference type="NCBI Taxonomy" id="685502"/>
    <lineage>
        <taxon>Eukaryota</taxon>
        <taxon>Fungi</taxon>
        <taxon>Dikarya</taxon>
        <taxon>Ascomycota</taxon>
        <taxon>Pezizomycotina</taxon>
        <taxon>Dothideomycetes</taxon>
        <taxon>Dothideomycetidae</taxon>
        <taxon>Mycosphaerellales</taxon>
        <taxon>Mycosphaerellaceae</taxon>
        <taxon>Pseudocercospora</taxon>
    </lineage>
</organism>
<dbReference type="OrthoDB" id="3924760at2759"/>
<dbReference type="Proteomes" id="UP000660729">
    <property type="component" value="Unassembled WGS sequence"/>
</dbReference>
<dbReference type="AlphaFoldDB" id="A0A8H6RFW7"/>
<sequence length="255" mass="28476">LWLFVAAVASLASGTLLTLAIHLRAIARLAILRPYDWHTNRHTISQSTRVAAAFRDMLNAKALTELLSHNRDERLCRRWYLITANGTLLSYSVPTDINDLRKHAAMAAISWQEYQHHRAAGQDEDHSHAEIREDREDMEQSPLRALTIESDTSNIIMRRIQKQLLLVLEGGVPPRRADFIKRITAEGEDGTQLRPSWKGTSTVNPSGSSTNGGNNVAASVLKLQRQKLDNLAEAILGEFEQTGFQMPEDAGSTVF</sequence>
<feature type="compositionally biased region" description="Low complexity" evidence="1">
    <location>
        <begin position="199"/>
        <end position="213"/>
    </location>
</feature>
<accession>A0A8H6RFW7</accession>
<name>A0A8H6RFW7_9PEZI</name>
<dbReference type="Gene3D" id="3.30.450.30">
    <property type="entry name" value="Dynein light chain 2a, cytoplasmic"/>
    <property type="match status" value="1"/>
</dbReference>
<keyword evidence="3" id="KW-1185">Reference proteome</keyword>
<feature type="non-terminal residue" evidence="2">
    <location>
        <position position="255"/>
    </location>
</feature>
<evidence type="ECO:0000313" key="2">
    <source>
        <dbReference type="EMBL" id="KAF7190204.1"/>
    </source>
</evidence>
<evidence type="ECO:0000313" key="3">
    <source>
        <dbReference type="Proteomes" id="UP000660729"/>
    </source>
</evidence>
<feature type="region of interest" description="Disordered" evidence="1">
    <location>
        <begin position="190"/>
        <end position="213"/>
    </location>
</feature>
<proteinExistence type="predicted"/>
<dbReference type="EMBL" id="JABCIY010000175">
    <property type="protein sequence ID" value="KAF7190204.1"/>
    <property type="molecule type" value="Genomic_DNA"/>
</dbReference>
<gene>
    <name evidence="2" type="ORF">HII31_08535</name>
</gene>
<protein>
    <submittedName>
        <fullName evidence="2">Uncharacterized protein</fullName>
    </submittedName>
</protein>
<comment type="caution">
    <text evidence="2">The sequence shown here is derived from an EMBL/GenBank/DDBJ whole genome shotgun (WGS) entry which is preliminary data.</text>
</comment>
<reference evidence="2" key="1">
    <citation type="submission" date="2020-04" db="EMBL/GenBank/DDBJ databases">
        <title>Draft genome resource of the tomato pathogen Pseudocercospora fuligena.</title>
        <authorList>
            <person name="Zaccaron A."/>
        </authorList>
    </citation>
    <scope>NUCLEOTIDE SEQUENCE</scope>
    <source>
        <strain evidence="2">PF001</strain>
    </source>
</reference>
<evidence type="ECO:0000256" key="1">
    <source>
        <dbReference type="SAM" id="MobiDB-lite"/>
    </source>
</evidence>